<evidence type="ECO:0000313" key="2">
    <source>
        <dbReference type="EMBL" id="AAS12526.1"/>
    </source>
</evidence>
<dbReference type="AlphaFoldDB" id="Q73L53"/>
<evidence type="ECO:0000313" key="3">
    <source>
        <dbReference type="Proteomes" id="UP000008212"/>
    </source>
</evidence>
<evidence type="ECO:0000256" key="1">
    <source>
        <dbReference type="SAM" id="Phobius"/>
    </source>
</evidence>
<keyword evidence="1" id="KW-1133">Transmembrane helix</keyword>
<feature type="transmembrane region" description="Helical" evidence="1">
    <location>
        <begin position="6"/>
        <end position="29"/>
    </location>
</feature>
<feature type="transmembrane region" description="Helical" evidence="1">
    <location>
        <begin position="41"/>
        <end position="63"/>
    </location>
</feature>
<dbReference type="PaxDb" id="243275-TDE_2012"/>
<dbReference type="PATRIC" id="fig|243275.7.peg.1900"/>
<accession>Q73L53</accession>
<reference evidence="2 3" key="1">
    <citation type="journal article" date="2004" name="Proc. Natl. Acad. Sci. U.S.A.">
        <title>Comparison of the genome of the oral pathogen Treponema denticola with other spirochete genomes.</title>
        <authorList>
            <person name="Seshadri R."/>
            <person name="Myers G.S."/>
            <person name="Tettelin H."/>
            <person name="Eisen J.A."/>
            <person name="Heidelberg J.F."/>
            <person name="Dodson R.J."/>
            <person name="Davidsen T.M."/>
            <person name="DeBoy R.T."/>
            <person name="Fouts D.E."/>
            <person name="Haft D.H."/>
            <person name="Selengut J."/>
            <person name="Ren Q."/>
            <person name="Brinkac L.M."/>
            <person name="Madupu R."/>
            <person name="Kolonay J."/>
            <person name="Durkin S.A."/>
            <person name="Daugherty S.C."/>
            <person name="Shetty J."/>
            <person name="Shvartsbeyn A."/>
            <person name="Gebregeorgis E."/>
            <person name="Geer K."/>
            <person name="Tsegaye G."/>
            <person name="Malek J."/>
            <person name="Ayodeji B."/>
            <person name="Shatsman S."/>
            <person name="McLeod M.P."/>
            <person name="Smajs D."/>
            <person name="Howell J.K."/>
            <person name="Pal S."/>
            <person name="Amin A."/>
            <person name="Vashisth P."/>
            <person name="McNeill T.Z."/>
            <person name="Xiang Q."/>
            <person name="Sodergren E."/>
            <person name="Baca E."/>
            <person name="Weinstock G.M."/>
            <person name="Norris S.J."/>
            <person name="Fraser C.M."/>
            <person name="Paulsen I.T."/>
        </authorList>
    </citation>
    <scope>NUCLEOTIDE SEQUENCE [LARGE SCALE GENOMIC DNA]</scope>
    <source>
        <strain evidence="3">ATCC 35405 / DSM 14222 / CIP 103919 / JCM 8153 / KCTC 15104</strain>
    </source>
</reference>
<keyword evidence="1" id="KW-0472">Membrane</keyword>
<feature type="transmembrane region" description="Helical" evidence="1">
    <location>
        <begin position="83"/>
        <end position="103"/>
    </location>
</feature>
<feature type="transmembrane region" description="Helical" evidence="1">
    <location>
        <begin position="155"/>
        <end position="180"/>
    </location>
</feature>
<dbReference type="Proteomes" id="UP000008212">
    <property type="component" value="Chromosome"/>
</dbReference>
<dbReference type="EMBL" id="AE017226">
    <property type="protein sequence ID" value="AAS12526.1"/>
    <property type="molecule type" value="Genomic_DNA"/>
</dbReference>
<dbReference type="KEGG" id="tde:TDE_2012"/>
<dbReference type="OrthoDB" id="9902502at2"/>
<gene>
    <name evidence="2" type="ordered locus">TDE_2012</name>
</gene>
<dbReference type="HOGENOM" id="CLU_1474553_0_0_12"/>
<feature type="transmembrane region" description="Helical" evidence="1">
    <location>
        <begin position="115"/>
        <end position="135"/>
    </location>
</feature>
<proteinExistence type="predicted"/>
<dbReference type="GeneID" id="2740359"/>
<organism evidence="2 3">
    <name type="scientific">Treponema denticola (strain ATCC 35405 / DSM 14222 / CIP 103919 / JCM 8153 / KCTC 15104)</name>
    <dbReference type="NCBI Taxonomy" id="243275"/>
    <lineage>
        <taxon>Bacteria</taxon>
        <taxon>Pseudomonadati</taxon>
        <taxon>Spirochaetota</taxon>
        <taxon>Spirochaetia</taxon>
        <taxon>Spirochaetales</taxon>
        <taxon>Treponemataceae</taxon>
        <taxon>Treponema</taxon>
    </lineage>
</organism>
<dbReference type="RefSeq" id="WP_002675442.1">
    <property type="nucleotide sequence ID" value="NC_002967.9"/>
</dbReference>
<keyword evidence="3" id="KW-1185">Reference proteome</keyword>
<name>Q73L53_TREDE</name>
<protein>
    <submittedName>
        <fullName evidence="2">Membrane protein, putative</fullName>
    </submittedName>
</protein>
<keyword evidence="1" id="KW-0812">Transmembrane</keyword>
<sequence length="183" mass="21439">MNYEKVNAKACLIASVFLGIVYVLIFYFFPSAKENMKYKNIDFWELVHALKILYLCLFGLGVSFYKFSFKLLRTKIENIYPKLIKFLLAVFKILLYITSFLLSKTYISIFDPKPKFIFFVIHILFLIVGIVQNIITEAVFDFHSDNYNHPYLQLILGKFVFILCALPLYVDFLGGVYLLLSLF</sequence>